<sequence length="111" mass="13010">IVLWLYNSLQLQQLKRRGAAAFDRYSLSRTYQLRENMVVMKMFIRFAGPGAVASVPLFAFTAAYQLLPQDYRFWRNLSIVMVDWWMAVASVVALVVFSYSDRRFRKAAFKL</sequence>
<feature type="transmembrane region" description="Helical" evidence="1">
    <location>
        <begin position="43"/>
        <end position="64"/>
    </location>
</feature>
<evidence type="ECO:0008006" key="4">
    <source>
        <dbReference type="Google" id="ProtNLM"/>
    </source>
</evidence>
<dbReference type="AlphaFoldDB" id="A0AAV5VTJ9"/>
<dbReference type="EMBL" id="BTSY01000004">
    <property type="protein sequence ID" value="GMT22022.1"/>
    <property type="molecule type" value="Genomic_DNA"/>
</dbReference>
<name>A0AAV5VTJ9_9BILA</name>
<evidence type="ECO:0000256" key="1">
    <source>
        <dbReference type="SAM" id="Phobius"/>
    </source>
</evidence>
<dbReference type="PANTHER" id="PTHR47521">
    <property type="entry name" value="SERPENTINE RECEPTOR, CLASS E (EPSILON)-RELATED"/>
    <property type="match status" value="1"/>
</dbReference>
<proteinExistence type="predicted"/>
<keyword evidence="1" id="KW-0812">Transmembrane</keyword>
<keyword evidence="1" id="KW-1133">Transmembrane helix</keyword>
<evidence type="ECO:0000313" key="2">
    <source>
        <dbReference type="EMBL" id="GMT22022.1"/>
    </source>
</evidence>
<evidence type="ECO:0000313" key="3">
    <source>
        <dbReference type="Proteomes" id="UP001432322"/>
    </source>
</evidence>
<feature type="non-terminal residue" evidence="2">
    <location>
        <position position="1"/>
    </location>
</feature>
<feature type="non-terminal residue" evidence="2">
    <location>
        <position position="111"/>
    </location>
</feature>
<comment type="caution">
    <text evidence="2">The sequence shown here is derived from an EMBL/GenBank/DDBJ whole genome shotgun (WGS) entry which is preliminary data.</text>
</comment>
<dbReference type="InterPro" id="IPR052860">
    <property type="entry name" value="NRL-GPCR1"/>
</dbReference>
<keyword evidence="3" id="KW-1185">Reference proteome</keyword>
<reference evidence="2" key="1">
    <citation type="submission" date="2023-10" db="EMBL/GenBank/DDBJ databases">
        <title>Genome assembly of Pristionchus species.</title>
        <authorList>
            <person name="Yoshida K."/>
            <person name="Sommer R.J."/>
        </authorList>
    </citation>
    <scope>NUCLEOTIDE SEQUENCE</scope>
    <source>
        <strain evidence="2">RS5133</strain>
    </source>
</reference>
<gene>
    <name evidence="2" type="ORF">PFISCL1PPCAC_13319</name>
</gene>
<organism evidence="2 3">
    <name type="scientific">Pristionchus fissidentatus</name>
    <dbReference type="NCBI Taxonomy" id="1538716"/>
    <lineage>
        <taxon>Eukaryota</taxon>
        <taxon>Metazoa</taxon>
        <taxon>Ecdysozoa</taxon>
        <taxon>Nematoda</taxon>
        <taxon>Chromadorea</taxon>
        <taxon>Rhabditida</taxon>
        <taxon>Rhabditina</taxon>
        <taxon>Diplogasteromorpha</taxon>
        <taxon>Diplogasteroidea</taxon>
        <taxon>Neodiplogasteridae</taxon>
        <taxon>Pristionchus</taxon>
    </lineage>
</organism>
<accession>A0AAV5VTJ9</accession>
<keyword evidence="1" id="KW-0472">Membrane</keyword>
<protein>
    <recommendedName>
        <fullName evidence="4">G protein-coupled receptor</fullName>
    </recommendedName>
</protein>
<dbReference type="PANTHER" id="PTHR47521:SF7">
    <property type="entry name" value="SERPENTINE RECEPTOR CLASS EPSILON-6"/>
    <property type="match status" value="1"/>
</dbReference>
<dbReference type="Proteomes" id="UP001432322">
    <property type="component" value="Unassembled WGS sequence"/>
</dbReference>
<feature type="transmembrane region" description="Helical" evidence="1">
    <location>
        <begin position="84"/>
        <end position="100"/>
    </location>
</feature>